<dbReference type="EMBL" id="MU276084">
    <property type="protein sequence ID" value="KAI0042089.1"/>
    <property type="molecule type" value="Genomic_DNA"/>
</dbReference>
<reference evidence="1" key="2">
    <citation type="journal article" date="2022" name="New Phytol.">
        <title>Evolutionary transition to the ectomycorrhizal habit in the genomes of a hyperdiverse lineage of mushroom-forming fungi.</title>
        <authorList>
            <person name="Looney B."/>
            <person name="Miyauchi S."/>
            <person name="Morin E."/>
            <person name="Drula E."/>
            <person name="Courty P.E."/>
            <person name="Kohler A."/>
            <person name="Kuo A."/>
            <person name="LaButti K."/>
            <person name="Pangilinan J."/>
            <person name="Lipzen A."/>
            <person name="Riley R."/>
            <person name="Andreopoulos W."/>
            <person name="He G."/>
            <person name="Johnson J."/>
            <person name="Nolan M."/>
            <person name="Tritt A."/>
            <person name="Barry K.W."/>
            <person name="Grigoriev I.V."/>
            <person name="Nagy L.G."/>
            <person name="Hibbett D."/>
            <person name="Henrissat B."/>
            <person name="Matheny P.B."/>
            <person name="Labbe J."/>
            <person name="Martin F.M."/>
        </authorList>
    </citation>
    <scope>NUCLEOTIDE SEQUENCE</scope>
    <source>
        <strain evidence="1">FP105234-sp</strain>
    </source>
</reference>
<sequence>MPAHTVRIPRVNLAAVLEAQNPTIDLRVGAFEASTRNFAKAIADWTNRGKAEIAQRRNAFNAEKKKIHDKSEHVQSETNKCKVQEIELIAVLEKEREEAKEAESSVAALKRQLTSTREACALLDTEIEHYRAMAGNLRREREAERTVLDAHASEVAVEVTACEHATQCFIEGVGQDQLLIRYLHISKRDWSREASFVLDVSSRTYKVITATPQLPNLPILLDRLNESRDVYAFIRDVRAAYRDLLS</sequence>
<reference evidence="1" key="1">
    <citation type="submission" date="2021-02" db="EMBL/GenBank/DDBJ databases">
        <authorList>
            <consortium name="DOE Joint Genome Institute"/>
            <person name="Ahrendt S."/>
            <person name="Looney B.P."/>
            <person name="Miyauchi S."/>
            <person name="Morin E."/>
            <person name="Drula E."/>
            <person name="Courty P.E."/>
            <person name="Chicoki N."/>
            <person name="Fauchery L."/>
            <person name="Kohler A."/>
            <person name="Kuo A."/>
            <person name="Labutti K."/>
            <person name="Pangilinan J."/>
            <person name="Lipzen A."/>
            <person name="Riley R."/>
            <person name="Andreopoulos W."/>
            <person name="He G."/>
            <person name="Johnson J."/>
            <person name="Barry K.W."/>
            <person name="Grigoriev I.V."/>
            <person name="Nagy L."/>
            <person name="Hibbett D."/>
            <person name="Henrissat B."/>
            <person name="Matheny P.B."/>
            <person name="Labbe J."/>
            <person name="Martin F."/>
        </authorList>
    </citation>
    <scope>NUCLEOTIDE SEQUENCE</scope>
    <source>
        <strain evidence="1">FP105234-sp</strain>
    </source>
</reference>
<comment type="caution">
    <text evidence="1">The sequence shown here is derived from an EMBL/GenBank/DDBJ whole genome shotgun (WGS) entry which is preliminary data.</text>
</comment>
<organism evidence="1 2">
    <name type="scientific">Auriscalpium vulgare</name>
    <dbReference type="NCBI Taxonomy" id="40419"/>
    <lineage>
        <taxon>Eukaryota</taxon>
        <taxon>Fungi</taxon>
        <taxon>Dikarya</taxon>
        <taxon>Basidiomycota</taxon>
        <taxon>Agaricomycotina</taxon>
        <taxon>Agaricomycetes</taxon>
        <taxon>Russulales</taxon>
        <taxon>Auriscalpiaceae</taxon>
        <taxon>Auriscalpium</taxon>
    </lineage>
</organism>
<protein>
    <submittedName>
        <fullName evidence="1">Uncharacterized protein</fullName>
    </submittedName>
</protein>
<evidence type="ECO:0000313" key="1">
    <source>
        <dbReference type="EMBL" id="KAI0042089.1"/>
    </source>
</evidence>
<name>A0ACB8RDZ5_9AGAM</name>
<evidence type="ECO:0000313" key="2">
    <source>
        <dbReference type="Proteomes" id="UP000814033"/>
    </source>
</evidence>
<keyword evidence="2" id="KW-1185">Reference proteome</keyword>
<gene>
    <name evidence="1" type="ORF">FA95DRAFT_1610468</name>
</gene>
<proteinExistence type="predicted"/>
<dbReference type="Proteomes" id="UP000814033">
    <property type="component" value="Unassembled WGS sequence"/>
</dbReference>
<accession>A0ACB8RDZ5</accession>